<protein>
    <submittedName>
        <fullName evidence="4">Phosphoribosyltransferase</fullName>
    </submittedName>
</protein>
<dbReference type="KEGG" id="thel:IG193_05640"/>
<proteinExistence type="predicted"/>
<evidence type="ECO:0000259" key="3">
    <source>
        <dbReference type="Pfam" id="PF00156"/>
    </source>
</evidence>
<evidence type="ECO:0000313" key="4">
    <source>
        <dbReference type="EMBL" id="QOJ78252.1"/>
    </source>
</evidence>
<keyword evidence="1 4" id="KW-0328">Glycosyltransferase</keyword>
<dbReference type="InterPro" id="IPR029057">
    <property type="entry name" value="PRTase-like"/>
</dbReference>
<dbReference type="SUPFAM" id="SSF53271">
    <property type="entry name" value="PRTase-like"/>
    <property type="match status" value="1"/>
</dbReference>
<dbReference type="FunCoup" id="A0A7L9FFX6">
    <property type="interactions" value="75"/>
</dbReference>
<reference evidence="4 5" key="1">
    <citation type="submission" date="2020-10" db="EMBL/GenBank/DDBJ databases">
        <title>Thermofilum lucidum 3507LT sp. nov. a novel member of Thermofilaceae family isolated from Chile hot spring, and proposal of description order Thermofilales.</title>
        <authorList>
            <person name="Zayulina K.S."/>
            <person name="Elcheninov A.G."/>
            <person name="Toshchakov S.V."/>
            <person name="Kublanov I.V."/>
        </authorList>
    </citation>
    <scope>NUCLEOTIDE SEQUENCE [LARGE SCALE GENOMIC DNA]</scope>
    <source>
        <strain evidence="4 5">3507LT</strain>
    </source>
</reference>
<dbReference type="InParanoid" id="A0A7L9FFX6"/>
<evidence type="ECO:0000256" key="1">
    <source>
        <dbReference type="ARBA" id="ARBA00022676"/>
    </source>
</evidence>
<organism evidence="4 5">
    <name type="scientific">Infirmifilum lucidum</name>
    <dbReference type="NCBI Taxonomy" id="2776706"/>
    <lineage>
        <taxon>Archaea</taxon>
        <taxon>Thermoproteota</taxon>
        <taxon>Thermoprotei</taxon>
        <taxon>Thermofilales</taxon>
        <taxon>Thermofilaceae</taxon>
        <taxon>Infirmifilum</taxon>
    </lineage>
</organism>
<evidence type="ECO:0000256" key="2">
    <source>
        <dbReference type="ARBA" id="ARBA00022679"/>
    </source>
</evidence>
<name>A0A7L9FFX6_9CREN</name>
<dbReference type="AlphaFoldDB" id="A0A7L9FFX6"/>
<gene>
    <name evidence="4" type="ORF">IG193_05640</name>
</gene>
<dbReference type="Gene3D" id="3.40.50.2020">
    <property type="match status" value="1"/>
</dbReference>
<dbReference type="GO" id="GO:0016757">
    <property type="term" value="F:glycosyltransferase activity"/>
    <property type="evidence" value="ECO:0007669"/>
    <property type="project" value="UniProtKB-KW"/>
</dbReference>
<keyword evidence="5" id="KW-1185">Reference proteome</keyword>
<feature type="domain" description="Phosphoribosyltransferase" evidence="3">
    <location>
        <begin position="22"/>
        <end position="152"/>
    </location>
</feature>
<dbReference type="CDD" id="cd06223">
    <property type="entry name" value="PRTases_typeI"/>
    <property type="match status" value="1"/>
</dbReference>
<dbReference type="PANTHER" id="PTHR43363">
    <property type="entry name" value="HYPOXANTHINE PHOSPHORIBOSYLTRANSFERASE"/>
    <property type="match status" value="1"/>
</dbReference>
<accession>A0A7L9FFX6</accession>
<dbReference type="EMBL" id="CP062310">
    <property type="protein sequence ID" value="QOJ78252.1"/>
    <property type="molecule type" value="Genomic_DNA"/>
</dbReference>
<dbReference type="RefSeq" id="WP_192818224.1">
    <property type="nucleotide sequence ID" value="NZ_CP062310.1"/>
</dbReference>
<dbReference type="Pfam" id="PF00156">
    <property type="entry name" value="Pribosyltran"/>
    <property type="match status" value="1"/>
</dbReference>
<dbReference type="InterPro" id="IPR000836">
    <property type="entry name" value="PRTase_dom"/>
</dbReference>
<dbReference type="PANTHER" id="PTHR43363:SF1">
    <property type="entry name" value="HYPOXANTHINE-GUANINE PHOSPHORIBOSYLTRANSFERASE"/>
    <property type="match status" value="1"/>
</dbReference>
<sequence>MAGNASLKLRRITWGDLFNDTLELARQIIASGYHPELLLVVARGGLVVGRILSDLLSVRDIANVSVKFYKGVGLASDKPVIAEGLNPGLVAGKAVLVVDDIVDSGSTLQAVLEHLSSNEPRGVKSAALYVKPWAKIYPDFYVRTVEEWIVFPYEIRETLESIPSGYEDALGIDPRVLEEIRDIIRKKSVDS</sequence>
<dbReference type="Proteomes" id="UP000594121">
    <property type="component" value="Chromosome"/>
</dbReference>
<keyword evidence="2 4" id="KW-0808">Transferase</keyword>
<evidence type="ECO:0000313" key="5">
    <source>
        <dbReference type="Proteomes" id="UP000594121"/>
    </source>
</evidence>
<dbReference type="GeneID" id="59149358"/>